<dbReference type="InterPro" id="IPR011128">
    <property type="entry name" value="G3P_DH_NAD-dep_N"/>
</dbReference>
<dbReference type="Gene3D" id="1.10.1040.10">
    <property type="entry name" value="N-(1-d-carboxylethyl)-l-norvaline Dehydrogenase, domain 2"/>
    <property type="match status" value="1"/>
</dbReference>
<dbReference type="Gene3D" id="3.40.50.720">
    <property type="entry name" value="NAD(P)-binding Rossmann-like Domain"/>
    <property type="match status" value="1"/>
</dbReference>
<protein>
    <recommendedName>
        <fullName evidence="11">Glycerol-3-phosphate dehydrogenase [NAD(+)]</fullName>
        <ecNumber evidence="11">1.1.1.8</ecNumber>
    </recommendedName>
</protein>
<dbReference type="GO" id="GO:0005975">
    <property type="term" value="P:carbohydrate metabolic process"/>
    <property type="evidence" value="ECO:0007669"/>
    <property type="project" value="InterPro"/>
</dbReference>
<evidence type="ECO:0000256" key="1">
    <source>
        <dbReference type="ARBA" id="ARBA00011009"/>
    </source>
</evidence>
<organism evidence="14">
    <name type="scientific">Picocystis salinarum</name>
    <dbReference type="NCBI Taxonomy" id="88271"/>
    <lineage>
        <taxon>Eukaryota</taxon>
        <taxon>Viridiplantae</taxon>
        <taxon>Chlorophyta</taxon>
        <taxon>Picocystophyceae</taxon>
        <taxon>Picocystales</taxon>
        <taxon>Picocystaceae</taxon>
        <taxon>Picocystis</taxon>
    </lineage>
</organism>
<feature type="binding site" evidence="8">
    <location>
        <begin position="310"/>
        <end position="311"/>
    </location>
    <ligand>
        <name>substrate</name>
    </ligand>
</feature>
<dbReference type="FunFam" id="3.40.50.720:FF:000019">
    <property type="entry name" value="Glycerol-3-phosphate dehydrogenase [NAD(P)+]"/>
    <property type="match status" value="1"/>
</dbReference>
<dbReference type="Pfam" id="PF07479">
    <property type="entry name" value="NAD_Gly3P_dh_C"/>
    <property type="match status" value="1"/>
</dbReference>
<evidence type="ECO:0000256" key="11">
    <source>
        <dbReference type="RuleBase" id="RU361243"/>
    </source>
</evidence>
<evidence type="ECO:0000256" key="7">
    <source>
        <dbReference type="PIRSR" id="PIRSR000114-1"/>
    </source>
</evidence>
<evidence type="ECO:0000256" key="8">
    <source>
        <dbReference type="PIRSR" id="PIRSR000114-2"/>
    </source>
</evidence>
<name>A0A7S3UDS0_9CHLO</name>
<feature type="active site" description="Proton acceptor" evidence="7">
    <location>
        <position position="246"/>
    </location>
</feature>
<feature type="binding site" evidence="9">
    <location>
        <position position="310"/>
    </location>
    <ligand>
        <name>NAD(+)</name>
        <dbReference type="ChEBI" id="CHEBI:57540"/>
    </ligand>
</feature>
<evidence type="ECO:0000256" key="5">
    <source>
        <dbReference type="ARBA" id="ARBA00060503"/>
    </source>
</evidence>
<feature type="binding site" evidence="9">
    <location>
        <begin position="62"/>
        <end position="67"/>
    </location>
    <ligand>
        <name>NAD(+)</name>
        <dbReference type="ChEBI" id="CHEBI:57540"/>
    </ligand>
</feature>
<evidence type="ECO:0000259" key="12">
    <source>
        <dbReference type="Pfam" id="PF01210"/>
    </source>
</evidence>
<dbReference type="GO" id="GO:0141152">
    <property type="term" value="F:glycerol-3-phosphate dehydrogenase (NAD+) activity"/>
    <property type="evidence" value="ECO:0007669"/>
    <property type="project" value="UniProtKB-UniRule"/>
</dbReference>
<dbReference type="InterPro" id="IPR013328">
    <property type="entry name" value="6PGD_dom2"/>
</dbReference>
<evidence type="ECO:0000256" key="3">
    <source>
        <dbReference type="ARBA" id="ARBA00023027"/>
    </source>
</evidence>
<sequence length="387" mass="41865">MDDILLRKSKDMRIDKIKSSVEDKQVLESWEKLMRWARIKESKEQEEEKELMEKVTKVCVFGGGSFGTAMGTLLARKKSQLEVVLLLRDPKMCATINDLHRNSKYLPDYDLPDNVHATTDPTEALRDADFIIHAIPVQSSTTFLAAIKHRIPESLPILAVSKGLEVGTGKMMSEVIPDALGRDQPVVFLSGPSFAVEMMQKRPTTVVAASKDAQLARTAQLLFACPYLRVNTSSDVIGVEVAGALKNVLAIAAGVVEGLDLGNNALAALTAQGCSEIRWLSRKMGAKSATLQGAAGVGDIMLTCFVNLSRNRTVGVRLGKGESIEEILASSTQVAEGVATASVVVHLASRYKVALPVLTAVARIIAGQLSPREAVYGIMNLPQIEER</sequence>
<dbReference type="NCBIfam" id="NF000942">
    <property type="entry name" value="PRK00094.1-4"/>
    <property type="match status" value="1"/>
</dbReference>
<dbReference type="GO" id="GO:0005829">
    <property type="term" value="C:cytosol"/>
    <property type="evidence" value="ECO:0007669"/>
    <property type="project" value="TreeGrafter"/>
</dbReference>
<dbReference type="NCBIfam" id="NF000940">
    <property type="entry name" value="PRK00094.1-2"/>
    <property type="match status" value="1"/>
</dbReference>
<dbReference type="FunFam" id="1.10.1040.10:FF:000001">
    <property type="entry name" value="Glycerol-3-phosphate dehydrogenase [NAD(P)+]"/>
    <property type="match status" value="1"/>
</dbReference>
<keyword evidence="2 10" id="KW-0560">Oxidoreductase</keyword>
<feature type="binding site" evidence="9">
    <location>
        <position position="195"/>
    </location>
    <ligand>
        <name>NAD(+)</name>
        <dbReference type="ChEBI" id="CHEBI:57540"/>
    </ligand>
</feature>
<dbReference type="EC" id="1.1.1.8" evidence="11"/>
<proteinExistence type="inferred from homology"/>
<dbReference type="InterPro" id="IPR006168">
    <property type="entry name" value="G3P_DH_NAD-dep"/>
</dbReference>
<dbReference type="PANTHER" id="PTHR11728">
    <property type="entry name" value="GLYCEROL-3-PHOSPHATE DEHYDROGENASE"/>
    <property type="match status" value="1"/>
</dbReference>
<keyword evidence="3 9" id="KW-0520">NAD</keyword>
<dbReference type="GO" id="GO:0046168">
    <property type="term" value="P:glycerol-3-phosphate catabolic process"/>
    <property type="evidence" value="ECO:0007669"/>
    <property type="project" value="UniProtKB-UniRule"/>
</dbReference>
<dbReference type="PRINTS" id="PR00077">
    <property type="entry name" value="GPDHDRGNASE"/>
</dbReference>
<dbReference type="GO" id="GO:0020015">
    <property type="term" value="C:glycosome"/>
    <property type="evidence" value="ECO:0007669"/>
    <property type="project" value="UniProtKB-SubCell"/>
</dbReference>
<feature type="domain" description="Glycerol-3-phosphate dehydrogenase NAD-dependent N-terminal" evidence="12">
    <location>
        <begin position="57"/>
        <end position="215"/>
    </location>
</feature>
<dbReference type="SUPFAM" id="SSF51735">
    <property type="entry name" value="NAD(P)-binding Rossmann-fold domains"/>
    <property type="match status" value="1"/>
</dbReference>
<evidence type="ECO:0000259" key="13">
    <source>
        <dbReference type="Pfam" id="PF07479"/>
    </source>
</evidence>
<dbReference type="InterPro" id="IPR006109">
    <property type="entry name" value="G3P_DH_NAD-dep_C"/>
</dbReference>
<dbReference type="PROSITE" id="PS00957">
    <property type="entry name" value="NAD_G3PDH"/>
    <property type="match status" value="1"/>
</dbReference>
<keyword evidence="6" id="KW-0327">Glycosome</keyword>
<gene>
    <name evidence="14" type="ORF">PSAL00342_LOCUS4420</name>
</gene>
<dbReference type="InterPro" id="IPR036291">
    <property type="entry name" value="NAD(P)-bd_dom_sf"/>
</dbReference>
<feature type="domain" description="Glycerol-3-phosphate dehydrogenase NAD-dependent C-terminal" evidence="13">
    <location>
        <begin position="235"/>
        <end position="375"/>
    </location>
</feature>
<dbReference type="SUPFAM" id="SSF48179">
    <property type="entry name" value="6-phosphogluconate dehydrogenase C-terminal domain-like"/>
    <property type="match status" value="1"/>
</dbReference>
<dbReference type="AlphaFoldDB" id="A0A7S3UDS0"/>
<evidence type="ECO:0000313" key="14">
    <source>
        <dbReference type="EMBL" id="CAE0610585.1"/>
    </source>
</evidence>
<comment type="similarity">
    <text evidence="1 10">Belongs to the NAD-dependent glycerol-3-phosphate dehydrogenase family.</text>
</comment>
<reference evidence="14" key="1">
    <citation type="submission" date="2021-01" db="EMBL/GenBank/DDBJ databases">
        <authorList>
            <person name="Corre E."/>
            <person name="Pelletier E."/>
            <person name="Niang G."/>
            <person name="Scheremetjew M."/>
            <person name="Finn R."/>
            <person name="Kale V."/>
            <person name="Holt S."/>
            <person name="Cochrane G."/>
            <person name="Meng A."/>
            <person name="Brown T."/>
            <person name="Cohen L."/>
        </authorList>
    </citation>
    <scope>NUCLEOTIDE SEQUENCE</scope>
    <source>
        <strain evidence="14">CCMP1897</strain>
    </source>
</reference>
<evidence type="ECO:0000256" key="9">
    <source>
        <dbReference type="PIRSR" id="PIRSR000114-3"/>
    </source>
</evidence>
<dbReference type="EMBL" id="HBIS01004889">
    <property type="protein sequence ID" value="CAE0610585.1"/>
    <property type="molecule type" value="Transcribed_RNA"/>
</dbReference>
<dbReference type="PIRSF" id="PIRSF000114">
    <property type="entry name" value="Glycerol-3-P_dh"/>
    <property type="match status" value="1"/>
</dbReference>
<dbReference type="PANTHER" id="PTHR11728:SF1">
    <property type="entry name" value="GLYCEROL-3-PHOSPHATE DEHYDROGENASE [NAD(+)] 2, CHLOROPLASTIC"/>
    <property type="match status" value="1"/>
</dbReference>
<dbReference type="InterPro" id="IPR008927">
    <property type="entry name" value="6-PGluconate_DH-like_C_sf"/>
</dbReference>
<comment type="subcellular location">
    <subcellularLocation>
        <location evidence="5">Glycosome</location>
    </subcellularLocation>
</comment>
<comment type="catalytic activity">
    <reaction evidence="4 11">
        <text>sn-glycerol 3-phosphate + NAD(+) = dihydroxyacetone phosphate + NADH + H(+)</text>
        <dbReference type="Rhea" id="RHEA:11092"/>
        <dbReference type="ChEBI" id="CHEBI:15378"/>
        <dbReference type="ChEBI" id="CHEBI:57540"/>
        <dbReference type="ChEBI" id="CHEBI:57597"/>
        <dbReference type="ChEBI" id="CHEBI:57642"/>
        <dbReference type="ChEBI" id="CHEBI:57945"/>
        <dbReference type="EC" id="1.1.1.8"/>
    </reaction>
</comment>
<dbReference type="Pfam" id="PF01210">
    <property type="entry name" value="NAD_Gly3P_dh_N"/>
    <property type="match status" value="1"/>
</dbReference>
<evidence type="ECO:0000256" key="10">
    <source>
        <dbReference type="RuleBase" id="RU000437"/>
    </source>
</evidence>
<dbReference type="HAMAP" id="MF_00394">
    <property type="entry name" value="NAD_Glyc3P_dehydrog"/>
    <property type="match status" value="1"/>
</dbReference>
<evidence type="ECO:0000256" key="6">
    <source>
        <dbReference type="ARBA" id="ARBA00084116"/>
    </source>
</evidence>
<feature type="binding site" evidence="8">
    <location>
        <position position="162"/>
    </location>
    <ligand>
        <name>substrate</name>
    </ligand>
</feature>
<evidence type="ECO:0000256" key="4">
    <source>
        <dbReference type="ARBA" id="ARBA00048683"/>
    </source>
</evidence>
<dbReference type="GO" id="GO:0051287">
    <property type="term" value="F:NAD binding"/>
    <property type="evidence" value="ECO:0007669"/>
    <property type="project" value="UniProtKB-UniRule"/>
</dbReference>
<accession>A0A7S3UDS0</accession>
<evidence type="ECO:0000256" key="2">
    <source>
        <dbReference type="ARBA" id="ARBA00023002"/>
    </source>
</evidence>